<dbReference type="Gene3D" id="3.40.50.300">
    <property type="entry name" value="P-loop containing nucleotide triphosphate hydrolases"/>
    <property type="match status" value="1"/>
</dbReference>
<dbReference type="SUPFAM" id="SSF52540">
    <property type="entry name" value="P-loop containing nucleoside triphosphate hydrolases"/>
    <property type="match status" value="1"/>
</dbReference>
<dbReference type="GO" id="GO:0016887">
    <property type="term" value="F:ATP hydrolysis activity"/>
    <property type="evidence" value="ECO:0007669"/>
    <property type="project" value="InterPro"/>
</dbReference>
<feature type="domain" description="ATPase AAA-type core" evidence="1">
    <location>
        <begin position="180"/>
        <end position="308"/>
    </location>
</feature>
<dbReference type="InterPro" id="IPR003959">
    <property type="entry name" value="ATPase_AAA_core"/>
</dbReference>
<organism evidence="2">
    <name type="scientific">viral metagenome</name>
    <dbReference type="NCBI Taxonomy" id="1070528"/>
    <lineage>
        <taxon>unclassified sequences</taxon>
        <taxon>metagenomes</taxon>
        <taxon>organismal metagenomes</taxon>
    </lineage>
</organism>
<name>A0A6C0ETG6_9ZZZZ</name>
<dbReference type="InterPro" id="IPR027417">
    <property type="entry name" value="P-loop_NTPase"/>
</dbReference>
<accession>A0A6C0ETG6</accession>
<proteinExistence type="predicted"/>
<dbReference type="AlphaFoldDB" id="A0A6C0ETG6"/>
<protein>
    <recommendedName>
        <fullName evidence="1">ATPase AAA-type core domain-containing protein</fullName>
    </recommendedName>
</protein>
<dbReference type="GO" id="GO:0005524">
    <property type="term" value="F:ATP binding"/>
    <property type="evidence" value="ECO:0007669"/>
    <property type="project" value="InterPro"/>
</dbReference>
<sequence length="316" mass="36835">MGYFFYSINPIYLFYCLMYYAKIKQYTICGDKEMFNRVIKRLNDIYYTQVRNINGKDTPCGFFCSKKYIGFIDIKDNTSISIYTTHSNYTNLIKEDTITLKENENETKENNENNEKETKENNEIITKKINVFIRKGTYKNFYYNPIKLDLSHITPVGQQIDIVNSITDIYNKKGRASIFINGVSGAGKSTVGYLLAKKLNGMYCHTFNPTDPGDQLANVIIDLRQDDEPIIIVIEEVDIIIKNIHKGIIKNTEIPISVHNKSTWCSFMDDMVFYKIIMIFTSNTSRNEIDKMDPSYLRKGRIDEYFNMDTPFNEIK</sequence>
<reference evidence="2" key="1">
    <citation type="journal article" date="2020" name="Nature">
        <title>Giant virus diversity and host interactions through global metagenomics.</title>
        <authorList>
            <person name="Schulz F."/>
            <person name="Roux S."/>
            <person name="Paez-Espino D."/>
            <person name="Jungbluth S."/>
            <person name="Walsh D.A."/>
            <person name="Denef V.J."/>
            <person name="McMahon K.D."/>
            <person name="Konstantinidis K.T."/>
            <person name="Eloe-Fadrosh E.A."/>
            <person name="Kyrpides N.C."/>
            <person name="Woyke T."/>
        </authorList>
    </citation>
    <scope>NUCLEOTIDE SEQUENCE</scope>
    <source>
        <strain evidence="2">GVMAG-M-3300009159-65</strain>
    </source>
</reference>
<dbReference type="EMBL" id="MN738934">
    <property type="protein sequence ID" value="QHT32288.1"/>
    <property type="molecule type" value="Genomic_DNA"/>
</dbReference>
<dbReference type="Pfam" id="PF00004">
    <property type="entry name" value="AAA"/>
    <property type="match status" value="1"/>
</dbReference>
<evidence type="ECO:0000313" key="2">
    <source>
        <dbReference type="EMBL" id="QHT32288.1"/>
    </source>
</evidence>
<evidence type="ECO:0000259" key="1">
    <source>
        <dbReference type="Pfam" id="PF00004"/>
    </source>
</evidence>